<dbReference type="InterPro" id="IPR011008">
    <property type="entry name" value="Dimeric_a/b-barrel"/>
</dbReference>
<reference evidence="1 2" key="2">
    <citation type="submission" date="2020-04" db="EMBL/GenBank/DDBJ databases">
        <title>Complete genome sequence of Alteromonas pelagimontana 5.12T.</title>
        <authorList>
            <person name="Sinha R.K."/>
            <person name="Krishnan K.P."/>
            <person name="Kurian J.P."/>
        </authorList>
    </citation>
    <scope>NUCLEOTIDE SEQUENCE [LARGE SCALE GENOMIC DNA]</scope>
    <source>
        <strain evidence="1 2">5.12</strain>
    </source>
</reference>
<evidence type="ECO:0000313" key="1">
    <source>
        <dbReference type="EMBL" id="QJR81676.1"/>
    </source>
</evidence>
<dbReference type="Pfam" id="PF07237">
    <property type="entry name" value="DUF1428"/>
    <property type="match status" value="1"/>
</dbReference>
<dbReference type="Proteomes" id="UP000219285">
    <property type="component" value="Chromosome"/>
</dbReference>
<keyword evidence="2" id="KW-1185">Reference proteome</keyword>
<evidence type="ECO:0000313" key="2">
    <source>
        <dbReference type="Proteomes" id="UP000219285"/>
    </source>
</evidence>
<dbReference type="EMBL" id="CP052766">
    <property type="protein sequence ID" value="QJR81676.1"/>
    <property type="molecule type" value="Genomic_DNA"/>
</dbReference>
<proteinExistence type="predicted"/>
<gene>
    <name evidence="1" type="ORF">CA267_013320</name>
</gene>
<sequence length="117" mass="13024">MSYVDGFVCAVANDKKAEYIELARKAAEVFKRCGGIQVVETWGDKVPAGKKTSFALAVQCKDDETVVFSWVWWPSKDIQKAGMEAFMEDPICDSANNPMPFDGSRLIYGSFNVIVEE</sequence>
<dbReference type="PIRSF" id="PIRSF007028">
    <property type="entry name" value="UCP007028"/>
    <property type="match status" value="1"/>
</dbReference>
<dbReference type="InterPro" id="IPR009874">
    <property type="entry name" value="DUF1428"/>
</dbReference>
<dbReference type="Gene3D" id="3.30.70.100">
    <property type="match status" value="1"/>
</dbReference>
<protein>
    <submittedName>
        <fullName evidence="1">DUF1428 domain-containing protein</fullName>
    </submittedName>
</protein>
<dbReference type="SUPFAM" id="SSF54909">
    <property type="entry name" value="Dimeric alpha+beta barrel"/>
    <property type="match status" value="1"/>
</dbReference>
<name>A0A6M4MHL4_9ALTE</name>
<reference evidence="2" key="1">
    <citation type="submission" date="2014-12" db="EMBL/GenBank/DDBJ databases">
        <title>Complete genome sequence of a multi-drug resistant Klebsiella pneumoniae.</title>
        <authorList>
            <person name="Hua X."/>
            <person name="Chen Q."/>
            <person name="Li X."/>
            <person name="Feng Y."/>
            <person name="Ruan Z."/>
            <person name="Yu Y."/>
        </authorList>
    </citation>
    <scope>NUCLEOTIDE SEQUENCE [LARGE SCALE GENOMIC DNA]</scope>
    <source>
        <strain evidence="2">5.12</strain>
    </source>
</reference>
<dbReference type="OrthoDB" id="9792392at2"/>
<dbReference type="RefSeq" id="WP_075610760.1">
    <property type="nucleotide sequence ID" value="NZ_CP052766.1"/>
</dbReference>
<dbReference type="AlphaFoldDB" id="A0A6M4MHL4"/>
<dbReference type="KEGG" id="apel:CA267_013320"/>
<accession>A0A6M4MHL4</accession>
<organism evidence="1 2">
    <name type="scientific">Alteromonas pelagimontana</name>
    <dbReference type="NCBI Taxonomy" id="1858656"/>
    <lineage>
        <taxon>Bacteria</taxon>
        <taxon>Pseudomonadati</taxon>
        <taxon>Pseudomonadota</taxon>
        <taxon>Gammaproteobacteria</taxon>
        <taxon>Alteromonadales</taxon>
        <taxon>Alteromonadaceae</taxon>
        <taxon>Alteromonas/Salinimonas group</taxon>
        <taxon>Alteromonas</taxon>
    </lineage>
</organism>